<keyword evidence="2" id="KW-1185">Reference proteome</keyword>
<reference evidence="1 2" key="1">
    <citation type="submission" date="2021-04" db="EMBL/GenBank/DDBJ databases">
        <authorList>
            <person name="Shkoporov A.N."/>
            <person name="Stockdale S.R."/>
            <person name="Guerin E."/>
            <person name="Ross R.P."/>
            <person name="Hill C."/>
        </authorList>
    </citation>
    <scope>NUCLEOTIDE SEQUENCE [LARGE SCALE GENOMIC DNA]</scope>
    <source>
        <strain evidence="2">cr2_1</strain>
    </source>
</reference>
<evidence type="ECO:0000313" key="2">
    <source>
        <dbReference type="Proteomes" id="UP000827432"/>
    </source>
</evidence>
<gene>
    <name evidence="1" type="primary">gp_26547</name>
</gene>
<evidence type="ECO:0000313" key="1">
    <source>
        <dbReference type="EMBL" id="QWM90410.1"/>
    </source>
</evidence>
<sequence length="287" mass="31596">MSEVNKSQAAAGVINFGEVVVTQDKKFKPREEFNNLCQAHLVSVEIKETETPKVDENGVASTYEYAGIPVPTIVFRYKEEPVPGDEVDRFYTDSFRIVTTRKTDGTAVDVKTFTSLITEAYRNCRHRLDAYIGCPNFVEPGFPQPIDMNADINGRIAQWKAFCEFFVKAFNVGKEGKPVFLDEKGEPIVVWMKLLAHYGDRKYLCTPGFVGQGYIERVINGKKPSIEILPGETVELSKDADKDEKPAGAAAEAGVAMDYGSGQGVNADAINALKNRYAGNGGTPGKY</sequence>
<name>A0AAE7S280_9CAUD</name>
<dbReference type="RefSeq" id="YP_010359982.1">
    <property type="nucleotide sequence ID" value="NC_062779.1"/>
</dbReference>
<organism evidence="1 2">
    <name type="scientific">uncultured phage cr2_1</name>
    <dbReference type="NCBI Taxonomy" id="2986394"/>
    <lineage>
        <taxon>Viruses</taxon>
        <taxon>Duplodnaviria</taxon>
        <taxon>Heunggongvirae</taxon>
        <taxon>Uroviricota</taxon>
        <taxon>Caudoviricetes</taxon>
        <taxon>Crassvirales</taxon>
        <taxon>Crevaviridae</taxon>
        <taxon>Coarsevirinae</taxon>
        <taxon>Junduvirus</taxon>
        <taxon>Junduvirus communis</taxon>
    </lineage>
</organism>
<accession>A0AAE7S280</accession>
<proteinExistence type="predicted"/>
<protein>
    <submittedName>
        <fullName evidence="1">Uncharacterized protein</fullName>
    </submittedName>
</protein>
<dbReference type="KEGG" id="vg:75690712"/>
<dbReference type="EMBL" id="MZ130489">
    <property type="protein sequence ID" value="QWM90410.1"/>
    <property type="molecule type" value="Genomic_DNA"/>
</dbReference>
<dbReference type="GeneID" id="75690712"/>
<dbReference type="Proteomes" id="UP000827432">
    <property type="component" value="Segment"/>
</dbReference>